<feature type="transmembrane region" description="Helical" evidence="5">
    <location>
        <begin position="171"/>
        <end position="191"/>
    </location>
</feature>
<organism evidence="6 7">
    <name type="scientific">Rufibacter tibetensis</name>
    <dbReference type="NCBI Taxonomy" id="512763"/>
    <lineage>
        <taxon>Bacteria</taxon>
        <taxon>Pseudomonadati</taxon>
        <taxon>Bacteroidota</taxon>
        <taxon>Cytophagia</taxon>
        <taxon>Cytophagales</taxon>
        <taxon>Hymenobacteraceae</taxon>
        <taxon>Rufibacter</taxon>
    </lineage>
</organism>
<dbReference type="EMBL" id="CP012643">
    <property type="protein sequence ID" value="ALJ01563.1"/>
    <property type="molecule type" value="Genomic_DNA"/>
</dbReference>
<feature type="transmembrane region" description="Helical" evidence="5">
    <location>
        <begin position="146"/>
        <end position="165"/>
    </location>
</feature>
<proteinExistence type="predicted"/>
<comment type="subcellular location">
    <subcellularLocation>
        <location evidence="1">Membrane</location>
        <topology evidence="1">Multi-pass membrane protein</topology>
    </subcellularLocation>
</comment>
<evidence type="ECO:0000256" key="1">
    <source>
        <dbReference type="ARBA" id="ARBA00004141"/>
    </source>
</evidence>
<dbReference type="PANTHER" id="PTHR42038:SF2">
    <property type="entry name" value="TERPENE CYCLASE AUSL"/>
    <property type="match status" value="1"/>
</dbReference>
<dbReference type="GO" id="GO:0016829">
    <property type="term" value="F:lyase activity"/>
    <property type="evidence" value="ECO:0007669"/>
    <property type="project" value="InterPro"/>
</dbReference>
<feature type="transmembrane region" description="Helical" evidence="5">
    <location>
        <begin position="24"/>
        <end position="45"/>
    </location>
</feature>
<evidence type="ECO:0008006" key="8">
    <source>
        <dbReference type="Google" id="ProtNLM"/>
    </source>
</evidence>
<dbReference type="PANTHER" id="PTHR42038">
    <property type="match status" value="1"/>
</dbReference>
<reference evidence="6 7" key="1">
    <citation type="submission" date="2015-08" db="EMBL/GenBank/DDBJ databases">
        <title>Complete genome sequence of Rufibacter tibetensis strain 1351t, a radiation-resistant bacterium from tibet plateau.</title>
        <authorList>
            <person name="Dai J."/>
        </authorList>
    </citation>
    <scope>NUCLEOTIDE SEQUENCE [LARGE SCALE GENOMIC DNA]</scope>
    <source>
        <strain evidence="6 7">1351</strain>
    </source>
</reference>
<evidence type="ECO:0000256" key="3">
    <source>
        <dbReference type="ARBA" id="ARBA00022989"/>
    </source>
</evidence>
<keyword evidence="2 5" id="KW-0812">Transmembrane</keyword>
<accession>A0A0P0CXN1</accession>
<dbReference type="GO" id="GO:0016020">
    <property type="term" value="C:membrane"/>
    <property type="evidence" value="ECO:0007669"/>
    <property type="project" value="UniProtKB-SubCell"/>
</dbReference>
<sequence length="204" mass="23775">MIGSGLFWTIAYILILRRGYKDKYYGMPMAALCANVSWEFIFAFVYPHPQPQLYIDYLWLVFDVGILVQYLAYGRSEFPEHLPKKLFYVTFLFTLVYCALTITAMAQEFNDYIGIYAAFAQNLMMSVLFIRMLLKRNSSRGQSGYIALSKMVGTIFPSILFYLYFPNSNLLLLLFCGIFVLDVVYFLLLYAKMKTDGINPWKRI</sequence>
<keyword evidence="4 5" id="KW-0472">Membrane</keyword>
<evidence type="ECO:0000313" key="7">
    <source>
        <dbReference type="Proteomes" id="UP000061382"/>
    </source>
</evidence>
<dbReference type="KEGG" id="rti:DC20_18020"/>
<dbReference type="Pfam" id="PF25129">
    <property type="entry name" value="Pyr4-TMTC"/>
    <property type="match status" value="1"/>
</dbReference>
<gene>
    <name evidence="6" type="ORF">DC20_18020</name>
</gene>
<evidence type="ECO:0000256" key="5">
    <source>
        <dbReference type="SAM" id="Phobius"/>
    </source>
</evidence>
<feature type="transmembrane region" description="Helical" evidence="5">
    <location>
        <begin position="57"/>
        <end position="74"/>
    </location>
</feature>
<keyword evidence="3 5" id="KW-1133">Transmembrane helix</keyword>
<dbReference type="STRING" id="512763.DC20_18020"/>
<dbReference type="AlphaFoldDB" id="A0A0P0CXN1"/>
<evidence type="ECO:0000256" key="2">
    <source>
        <dbReference type="ARBA" id="ARBA00022692"/>
    </source>
</evidence>
<protein>
    <recommendedName>
        <fullName evidence="8">Integral membrane protein</fullName>
    </recommendedName>
</protein>
<dbReference type="InterPro" id="IPR039020">
    <property type="entry name" value="PaxB-like"/>
</dbReference>
<dbReference type="Proteomes" id="UP000061382">
    <property type="component" value="Chromosome"/>
</dbReference>
<feature type="transmembrane region" description="Helical" evidence="5">
    <location>
        <begin position="86"/>
        <end position="106"/>
    </location>
</feature>
<evidence type="ECO:0000256" key="4">
    <source>
        <dbReference type="ARBA" id="ARBA00023136"/>
    </source>
</evidence>
<keyword evidence="7" id="KW-1185">Reference proteome</keyword>
<feature type="transmembrane region" description="Helical" evidence="5">
    <location>
        <begin position="112"/>
        <end position="134"/>
    </location>
</feature>
<dbReference type="PATRIC" id="fig|512763.3.peg.3962"/>
<evidence type="ECO:0000313" key="6">
    <source>
        <dbReference type="EMBL" id="ALJ01563.1"/>
    </source>
</evidence>
<name>A0A0P0CXN1_9BACT</name>